<organism evidence="2 3">
    <name type="scientific">Roseicella frigidaeris</name>
    <dbReference type="NCBI Taxonomy" id="2230885"/>
    <lineage>
        <taxon>Bacteria</taxon>
        <taxon>Pseudomonadati</taxon>
        <taxon>Pseudomonadota</taxon>
        <taxon>Alphaproteobacteria</taxon>
        <taxon>Acetobacterales</taxon>
        <taxon>Roseomonadaceae</taxon>
        <taxon>Roseicella</taxon>
    </lineage>
</organism>
<keyword evidence="3" id="KW-1185">Reference proteome</keyword>
<dbReference type="EMBL" id="QLIX01000016">
    <property type="protein sequence ID" value="RAI57600.1"/>
    <property type="molecule type" value="Genomic_DNA"/>
</dbReference>
<name>A0A327M3U5_9PROT</name>
<accession>A0A327M3U5</accession>
<dbReference type="Proteomes" id="UP000249065">
    <property type="component" value="Unassembled WGS sequence"/>
</dbReference>
<dbReference type="PANTHER" id="PTHR43236">
    <property type="entry name" value="ANTITOXIN HIGA1"/>
    <property type="match status" value="1"/>
</dbReference>
<evidence type="ECO:0000259" key="1">
    <source>
        <dbReference type="Pfam" id="PF06114"/>
    </source>
</evidence>
<reference evidence="3" key="1">
    <citation type="submission" date="2018-06" db="EMBL/GenBank/DDBJ databases">
        <authorList>
            <person name="Khan S.A."/>
        </authorList>
    </citation>
    <scope>NUCLEOTIDE SEQUENCE [LARGE SCALE GENOMIC DNA]</scope>
    <source>
        <strain evidence="3">DB-1506</strain>
    </source>
</reference>
<dbReference type="AlphaFoldDB" id="A0A327M3U5"/>
<dbReference type="PANTHER" id="PTHR43236:SF2">
    <property type="entry name" value="BLL0069 PROTEIN"/>
    <property type="match status" value="1"/>
</dbReference>
<dbReference type="Pfam" id="PF06114">
    <property type="entry name" value="Peptidase_M78"/>
    <property type="match status" value="1"/>
</dbReference>
<dbReference type="Gene3D" id="1.10.10.2910">
    <property type="match status" value="1"/>
</dbReference>
<evidence type="ECO:0000313" key="2">
    <source>
        <dbReference type="EMBL" id="RAI57600.1"/>
    </source>
</evidence>
<protein>
    <recommendedName>
        <fullName evidence="1">IrrE N-terminal-like domain-containing protein</fullName>
    </recommendedName>
</protein>
<gene>
    <name evidence="2" type="ORF">DOO78_18610</name>
</gene>
<dbReference type="InterPro" id="IPR010359">
    <property type="entry name" value="IrrE_HExxH"/>
</dbReference>
<comment type="caution">
    <text evidence="2">The sequence shown here is derived from an EMBL/GenBank/DDBJ whole genome shotgun (WGS) entry which is preliminary data.</text>
</comment>
<dbReference type="InterPro" id="IPR052345">
    <property type="entry name" value="Rad_response_metalloprotease"/>
</dbReference>
<feature type="domain" description="IrrE N-terminal-like" evidence="1">
    <location>
        <begin position="133"/>
        <end position="223"/>
    </location>
</feature>
<sequence>MERLAGAYGVPLYALFNDAIPNLEPLPHDFRKRNPTPAALSPRALRVLFSAEKISTYSRQLAIALGYRPRNFLANIRDARSPDKMAMLVRSLFDDWLGPRASILNFFGAPEQKFASALRLFFEGQGVVLNVNDAPEDYMGFYVNPDAGLPTIFVSRSILSRKAQLFTLAHEIGHFLLGLEGVSNPFEAKNDIERSCNVFAAEFLAPRNTFSQVAEGFSRDMRADTRAFISATSARTLLSRHAAGIRLVELGYISRREYLAWREDFLANPGNEKEIERKVFGNSNVAAVHAKRLNEIGYLSVFLSKSAIDKNIIDAHDVVEGIGLSIGLQQKAFSLAARRIEAAIGQ</sequence>
<evidence type="ECO:0000313" key="3">
    <source>
        <dbReference type="Proteomes" id="UP000249065"/>
    </source>
</evidence>
<proteinExistence type="predicted"/>